<keyword evidence="6 9" id="KW-0378">Hydrolase</keyword>
<dbReference type="GO" id="GO:0046677">
    <property type="term" value="P:response to antibiotic"/>
    <property type="evidence" value="ECO:0007669"/>
    <property type="project" value="UniProtKB-UniRule"/>
</dbReference>
<dbReference type="InterPro" id="IPR001460">
    <property type="entry name" value="PCN-bd_Tpept"/>
</dbReference>
<dbReference type="KEGG" id="moj:D7D94_01370"/>
<evidence type="ECO:0000256" key="3">
    <source>
        <dbReference type="ARBA" id="ARBA00007898"/>
    </source>
</evidence>
<dbReference type="InterPro" id="IPR007887">
    <property type="entry name" value="MecA_N"/>
</dbReference>
<feature type="compositionally biased region" description="Low complexity" evidence="10">
    <location>
        <begin position="535"/>
        <end position="548"/>
    </location>
</feature>
<dbReference type="GO" id="GO:0008800">
    <property type="term" value="F:beta-lactamase activity"/>
    <property type="evidence" value="ECO:0007669"/>
    <property type="project" value="UniProtKB-UniRule"/>
</dbReference>
<dbReference type="InterPro" id="IPR005311">
    <property type="entry name" value="PBP_dimer"/>
</dbReference>
<evidence type="ECO:0000256" key="9">
    <source>
        <dbReference type="RuleBase" id="RU361140"/>
    </source>
</evidence>
<dbReference type="PANTHER" id="PTHR30627:SF24">
    <property type="entry name" value="PENICILLIN-BINDING PROTEIN 4B"/>
    <property type="match status" value="1"/>
</dbReference>
<keyword evidence="16" id="KW-1185">Reference proteome</keyword>
<dbReference type="Pfam" id="PF00905">
    <property type="entry name" value="Transpeptidase"/>
    <property type="match status" value="1"/>
</dbReference>
<comment type="subcellular location">
    <subcellularLocation>
        <location evidence="1">Membrane</location>
    </subcellularLocation>
</comment>
<keyword evidence="5 11" id="KW-0732">Signal</keyword>
<feature type="chain" id="PRO_5026064570" description="Beta-lactamase" evidence="11">
    <location>
        <begin position="27"/>
        <end position="634"/>
    </location>
</feature>
<dbReference type="RefSeq" id="WP_156240884.1">
    <property type="nucleotide sequence ID" value="NZ_BAAAZL010000002.1"/>
</dbReference>
<evidence type="ECO:0000259" key="14">
    <source>
        <dbReference type="Pfam" id="PF05223"/>
    </source>
</evidence>
<dbReference type="EMBL" id="CP032550">
    <property type="protein sequence ID" value="QGU28719.1"/>
    <property type="molecule type" value="Genomic_DNA"/>
</dbReference>
<comment type="similarity">
    <text evidence="2">Belongs to the transpeptidase family.</text>
</comment>
<dbReference type="GO" id="GO:0005886">
    <property type="term" value="C:plasma membrane"/>
    <property type="evidence" value="ECO:0007669"/>
    <property type="project" value="TreeGrafter"/>
</dbReference>
<dbReference type="Pfam" id="PF05223">
    <property type="entry name" value="MecA_N"/>
    <property type="match status" value="1"/>
</dbReference>
<evidence type="ECO:0000256" key="2">
    <source>
        <dbReference type="ARBA" id="ARBA00007171"/>
    </source>
</evidence>
<dbReference type="PANTHER" id="PTHR30627">
    <property type="entry name" value="PEPTIDOGLYCAN D,D-TRANSPEPTIDASE"/>
    <property type="match status" value="1"/>
</dbReference>
<comment type="similarity">
    <text evidence="3 9">Belongs to the class-D beta-lactamase family.</text>
</comment>
<feature type="domain" description="Penicillin-binding protein transpeptidase" evidence="12">
    <location>
        <begin position="346"/>
        <end position="630"/>
    </location>
</feature>
<dbReference type="InterPro" id="IPR036138">
    <property type="entry name" value="PBP_dimer_sf"/>
</dbReference>
<proteinExistence type="inferred from homology"/>
<gene>
    <name evidence="15" type="ORF">D7D94_01370</name>
</gene>
<dbReference type="Gene3D" id="3.40.710.10">
    <property type="entry name" value="DD-peptidase/beta-lactamase superfamily"/>
    <property type="match status" value="1"/>
</dbReference>
<dbReference type="SUPFAM" id="SSF56601">
    <property type="entry name" value="beta-lactamase/transpeptidase-like"/>
    <property type="match status" value="1"/>
</dbReference>
<accession>A0A6I6E423</accession>
<evidence type="ECO:0000256" key="4">
    <source>
        <dbReference type="ARBA" id="ARBA00012865"/>
    </source>
</evidence>
<evidence type="ECO:0000256" key="1">
    <source>
        <dbReference type="ARBA" id="ARBA00004370"/>
    </source>
</evidence>
<dbReference type="Pfam" id="PF03717">
    <property type="entry name" value="PBP_dimer"/>
    <property type="match status" value="1"/>
</dbReference>
<dbReference type="Gene3D" id="3.90.1310.10">
    <property type="entry name" value="Penicillin-binding protein 2a (Domain 2)"/>
    <property type="match status" value="1"/>
</dbReference>
<evidence type="ECO:0000256" key="7">
    <source>
        <dbReference type="ARBA" id="ARBA00023136"/>
    </source>
</evidence>
<dbReference type="GO" id="GO:0071555">
    <property type="term" value="P:cell wall organization"/>
    <property type="evidence" value="ECO:0007669"/>
    <property type="project" value="TreeGrafter"/>
</dbReference>
<dbReference type="OrthoDB" id="5241017at2"/>
<dbReference type="SUPFAM" id="SSF56519">
    <property type="entry name" value="Penicillin binding protein dimerisation domain"/>
    <property type="match status" value="1"/>
</dbReference>
<name>A0A6I6E423_9MICO</name>
<dbReference type="GO" id="GO:0071972">
    <property type="term" value="F:peptidoglycan L,D-transpeptidase activity"/>
    <property type="evidence" value="ECO:0007669"/>
    <property type="project" value="TreeGrafter"/>
</dbReference>
<feature type="region of interest" description="Disordered" evidence="10">
    <location>
        <begin position="571"/>
        <end position="596"/>
    </location>
</feature>
<keyword evidence="7" id="KW-0472">Membrane</keyword>
<evidence type="ECO:0000313" key="15">
    <source>
        <dbReference type="EMBL" id="QGU28719.1"/>
    </source>
</evidence>
<reference evidence="15 16" key="1">
    <citation type="submission" date="2018-09" db="EMBL/GenBank/DDBJ databases">
        <title>Whole genome sequencing of Microbacterium oryzae strain MB-10T.</title>
        <authorList>
            <person name="Das S.K."/>
        </authorList>
    </citation>
    <scope>NUCLEOTIDE SEQUENCE [LARGE SCALE GENOMIC DNA]</scope>
    <source>
        <strain evidence="15 16">MB-10</strain>
    </source>
</reference>
<evidence type="ECO:0000259" key="12">
    <source>
        <dbReference type="Pfam" id="PF00905"/>
    </source>
</evidence>
<sequence>MPFPLRRGASAAILALLLPLAACSQADDQAEAAAADLTAALSEHTLGGVSLADPAAAAAFEEQVAPLADYDVEVSADEVEREGDEGTVALHWTWDVEGHEWAYDTTTALAEGEDEWVVQWDPAALAPDLAAGERIEVSREFGERAGILGEGSEPIVAERPVGRYGLDRTRITADEVGASAERIAGAVGIDPAAFRASAESAGPQAFVEAIVVREGEEDQHVAPDFLEIPGAIVVPDTLPLAPTRDFARELLGAVGDATAEIVEASDGSVRAGDVVGLSGLQQTFDAQLRGTPSIAIEAVGDDDERRTLAEFDGADGRPLSLTLDPAIQSAAEEIVAGLGEDAPASAIVTIRPSTGEVLALANGAGGLDIASTGQYPPGSTFKLVTSLALIRAGASLDDVLSCPESLEVDGFTFRNYDDYPASALGDVTFRTAIANSCNTAVIGARDRIGDGELAAAAASLGLAPDADLGYPASLGQVPEPEGETERAADLIGQGRILATPLGMATVAASIGAGHTVAPQLIADDDTDASAKPEADATAQPAQPLAPEEASALRELMRAVVTEGSATFLAGIPGEPVGAKTGTAEYGEPDGDGEYPKHSWMVGTHGDLAAAVFVEDGTSGAETAGPLLQALFERF</sequence>
<dbReference type="EC" id="3.5.2.6" evidence="4 9"/>
<dbReference type="InterPro" id="IPR050515">
    <property type="entry name" value="Beta-lactam/transpept"/>
</dbReference>
<protein>
    <recommendedName>
        <fullName evidence="4 9">Beta-lactamase</fullName>
        <ecNumber evidence="4 9">3.5.2.6</ecNumber>
    </recommendedName>
</protein>
<feature type="signal peptide" evidence="11">
    <location>
        <begin position="1"/>
        <end position="26"/>
    </location>
</feature>
<comment type="catalytic activity">
    <reaction evidence="9">
        <text>a beta-lactam + H2O = a substituted beta-amino acid</text>
        <dbReference type="Rhea" id="RHEA:20401"/>
        <dbReference type="ChEBI" id="CHEBI:15377"/>
        <dbReference type="ChEBI" id="CHEBI:35627"/>
        <dbReference type="ChEBI" id="CHEBI:140347"/>
        <dbReference type="EC" id="3.5.2.6"/>
    </reaction>
</comment>
<evidence type="ECO:0000256" key="11">
    <source>
        <dbReference type="SAM" id="SignalP"/>
    </source>
</evidence>
<evidence type="ECO:0000256" key="8">
    <source>
        <dbReference type="ARBA" id="ARBA00023251"/>
    </source>
</evidence>
<feature type="region of interest" description="Disordered" evidence="10">
    <location>
        <begin position="526"/>
        <end position="548"/>
    </location>
</feature>
<dbReference type="GO" id="GO:0008658">
    <property type="term" value="F:penicillin binding"/>
    <property type="evidence" value="ECO:0007669"/>
    <property type="project" value="InterPro"/>
</dbReference>
<dbReference type="GO" id="GO:0017001">
    <property type="term" value="P:antibiotic catabolic process"/>
    <property type="evidence" value="ECO:0007669"/>
    <property type="project" value="InterPro"/>
</dbReference>
<feature type="domain" description="Penicillin-binding protein dimerisation" evidence="13">
    <location>
        <begin position="142"/>
        <end position="299"/>
    </location>
</feature>
<dbReference type="PROSITE" id="PS00337">
    <property type="entry name" value="BETA_LACTAMASE_D"/>
    <property type="match status" value="1"/>
</dbReference>
<feature type="domain" description="NTF2-like N-terminal transpeptidase" evidence="14">
    <location>
        <begin position="71"/>
        <end position="132"/>
    </location>
</feature>
<evidence type="ECO:0000259" key="13">
    <source>
        <dbReference type="Pfam" id="PF03717"/>
    </source>
</evidence>
<organism evidence="15 16">
    <name type="scientific">Microbacterium oryzae</name>
    <dbReference type="NCBI Taxonomy" id="743009"/>
    <lineage>
        <taxon>Bacteria</taxon>
        <taxon>Bacillati</taxon>
        <taxon>Actinomycetota</taxon>
        <taxon>Actinomycetes</taxon>
        <taxon>Micrococcales</taxon>
        <taxon>Microbacteriaceae</taxon>
        <taxon>Microbacterium</taxon>
    </lineage>
</organism>
<keyword evidence="8 9" id="KW-0046">Antibiotic resistance</keyword>
<evidence type="ECO:0000256" key="5">
    <source>
        <dbReference type="ARBA" id="ARBA00022729"/>
    </source>
</evidence>
<evidence type="ECO:0000256" key="6">
    <source>
        <dbReference type="ARBA" id="ARBA00022801"/>
    </source>
</evidence>
<evidence type="ECO:0000313" key="16">
    <source>
        <dbReference type="Proteomes" id="UP000422989"/>
    </source>
</evidence>
<evidence type="ECO:0000256" key="10">
    <source>
        <dbReference type="SAM" id="MobiDB-lite"/>
    </source>
</evidence>
<dbReference type="InterPro" id="IPR002137">
    <property type="entry name" value="Beta-lactam_class-D_AS"/>
</dbReference>
<dbReference type="InterPro" id="IPR012338">
    <property type="entry name" value="Beta-lactam/transpept-like"/>
</dbReference>
<dbReference type="AlphaFoldDB" id="A0A6I6E423"/>
<dbReference type="Proteomes" id="UP000422989">
    <property type="component" value="Chromosome"/>
</dbReference>